<proteinExistence type="predicted"/>
<sequence>MSVTNISQRNKTALSLPLRKRKSKMKKLANTSYQIHRLIIPFAIALVFFISIQFLVAQNTGIAYQSARLKDQLSSIIRVKRNFEMNYRDVTNPVSLRMLAEKKGFIIPERVYTIQEYLELPHLVTNNEP</sequence>
<evidence type="ECO:0000313" key="1">
    <source>
        <dbReference type="EMBL" id="MBT9144851.1"/>
    </source>
</evidence>
<dbReference type="AlphaFoldDB" id="A0A9E2F4C0"/>
<evidence type="ECO:0000313" key="2">
    <source>
        <dbReference type="Proteomes" id="UP000811545"/>
    </source>
</evidence>
<name>A0A9E2F4C0_PSYF1</name>
<organism evidence="1 2">
    <name type="scientific">Psychracetigena formicireducens</name>
    <dbReference type="NCBI Taxonomy" id="2986056"/>
    <lineage>
        <taxon>Bacteria</taxon>
        <taxon>Bacillati</taxon>
        <taxon>Candidatus Lithacetigenota</taxon>
        <taxon>Candidatus Psychracetigena</taxon>
    </lineage>
</organism>
<protein>
    <submittedName>
        <fullName evidence="1">Uncharacterized protein</fullName>
    </submittedName>
</protein>
<gene>
    <name evidence="1" type="ORF">DDT42_00707</name>
</gene>
<dbReference type="Proteomes" id="UP000811545">
    <property type="component" value="Unassembled WGS sequence"/>
</dbReference>
<accession>A0A9E2F4C0</accession>
<reference evidence="1 2" key="1">
    <citation type="journal article" date="2021" name="bioRxiv">
        <title>Unique metabolic strategies in Hadean analogues reveal hints for primordial physiology.</title>
        <authorList>
            <person name="Nobu M.K."/>
            <person name="Nakai R."/>
            <person name="Tamazawa S."/>
            <person name="Mori H."/>
            <person name="Toyoda A."/>
            <person name="Ijiri A."/>
            <person name="Suzuki S."/>
            <person name="Kurokawa K."/>
            <person name="Kamagata Y."/>
            <person name="Tamaki H."/>
        </authorList>
    </citation>
    <scope>NUCLEOTIDE SEQUENCE [LARGE SCALE GENOMIC DNA]</scope>
    <source>
        <strain evidence="1">BS525</strain>
    </source>
</reference>
<dbReference type="EMBL" id="QLTW01000026">
    <property type="protein sequence ID" value="MBT9144851.1"/>
    <property type="molecule type" value="Genomic_DNA"/>
</dbReference>
<comment type="caution">
    <text evidence="1">The sequence shown here is derived from an EMBL/GenBank/DDBJ whole genome shotgun (WGS) entry which is preliminary data.</text>
</comment>